<dbReference type="PANTHER" id="PTHR43004">
    <property type="entry name" value="TRK SYSTEM POTASSIUM UPTAKE PROTEIN"/>
    <property type="match status" value="1"/>
</dbReference>
<dbReference type="OrthoDB" id="2096480at2759"/>
<dbReference type="GeneID" id="19192429"/>
<comment type="caution">
    <text evidence="5">The sequence shown here is derived from an EMBL/GenBank/DDBJ whole genome shotgun (WGS) entry which is preliminary data.</text>
</comment>
<evidence type="ECO:0000259" key="4">
    <source>
        <dbReference type="Pfam" id="PF01494"/>
    </source>
</evidence>
<evidence type="ECO:0000313" key="5">
    <source>
        <dbReference type="EMBL" id="EXJ68792.1"/>
    </source>
</evidence>
<dbReference type="InterPro" id="IPR050641">
    <property type="entry name" value="RIFMO-like"/>
</dbReference>
<dbReference type="PANTHER" id="PTHR43004:SF21">
    <property type="entry name" value="FAD-BINDING DOMAIN-CONTAINING PROTEIN-RELATED"/>
    <property type="match status" value="1"/>
</dbReference>
<dbReference type="Proteomes" id="UP000019471">
    <property type="component" value="Unassembled WGS sequence"/>
</dbReference>
<dbReference type="NCBIfam" id="NF004780">
    <property type="entry name" value="PRK06126.1"/>
    <property type="match status" value="1"/>
</dbReference>
<evidence type="ECO:0000313" key="6">
    <source>
        <dbReference type="Proteomes" id="UP000019471"/>
    </source>
</evidence>
<dbReference type="InterPro" id="IPR002938">
    <property type="entry name" value="FAD-bd"/>
</dbReference>
<dbReference type="SUPFAM" id="SSF51905">
    <property type="entry name" value="FAD/NAD(P)-binding domain"/>
    <property type="match status" value="1"/>
</dbReference>
<dbReference type="STRING" id="1182543.W9WKW7"/>
<protein>
    <recommendedName>
        <fullName evidence="4">FAD-binding domain-containing protein</fullName>
    </recommendedName>
</protein>
<gene>
    <name evidence="5" type="ORF">A1O5_07723</name>
</gene>
<proteinExistence type="predicted"/>
<evidence type="ECO:0000256" key="2">
    <source>
        <dbReference type="ARBA" id="ARBA00022827"/>
    </source>
</evidence>
<keyword evidence="3" id="KW-0560">Oxidoreductase</keyword>
<name>W9WKW7_9EURO</name>
<dbReference type="EMBL" id="AMGX01000012">
    <property type="protein sequence ID" value="EXJ68792.1"/>
    <property type="molecule type" value="Genomic_DNA"/>
</dbReference>
<keyword evidence="2" id="KW-0274">FAD</keyword>
<keyword evidence="6" id="KW-1185">Reference proteome</keyword>
<dbReference type="GO" id="GO:0016709">
    <property type="term" value="F:oxidoreductase activity, acting on paired donors, with incorporation or reduction of molecular oxygen, NAD(P)H as one donor, and incorporation of one atom of oxygen"/>
    <property type="evidence" value="ECO:0007669"/>
    <property type="project" value="UniProtKB-ARBA"/>
</dbReference>
<dbReference type="RefSeq" id="XP_007746502.1">
    <property type="nucleotide sequence ID" value="XM_007748312.1"/>
</dbReference>
<evidence type="ECO:0000256" key="1">
    <source>
        <dbReference type="ARBA" id="ARBA00022630"/>
    </source>
</evidence>
<organism evidence="5 6">
    <name type="scientific">Cladophialophora psammophila CBS 110553</name>
    <dbReference type="NCBI Taxonomy" id="1182543"/>
    <lineage>
        <taxon>Eukaryota</taxon>
        <taxon>Fungi</taxon>
        <taxon>Dikarya</taxon>
        <taxon>Ascomycota</taxon>
        <taxon>Pezizomycotina</taxon>
        <taxon>Eurotiomycetes</taxon>
        <taxon>Chaetothyriomycetidae</taxon>
        <taxon>Chaetothyriales</taxon>
        <taxon>Herpotrichiellaceae</taxon>
        <taxon>Cladophialophora</taxon>
    </lineage>
</organism>
<dbReference type="Pfam" id="PF01494">
    <property type="entry name" value="FAD_binding_3"/>
    <property type="match status" value="1"/>
</dbReference>
<dbReference type="Pfam" id="PF21274">
    <property type="entry name" value="Rng_hyd_C"/>
    <property type="match status" value="1"/>
</dbReference>
<reference evidence="5 6" key="1">
    <citation type="submission" date="2013-03" db="EMBL/GenBank/DDBJ databases">
        <title>The Genome Sequence of Cladophialophora psammophila CBS 110553.</title>
        <authorList>
            <consortium name="The Broad Institute Genomics Platform"/>
            <person name="Cuomo C."/>
            <person name="de Hoog S."/>
            <person name="Gorbushina A."/>
            <person name="Walker B."/>
            <person name="Young S.K."/>
            <person name="Zeng Q."/>
            <person name="Gargeya S."/>
            <person name="Fitzgerald M."/>
            <person name="Haas B."/>
            <person name="Abouelleil A."/>
            <person name="Allen A.W."/>
            <person name="Alvarado L."/>
            <person name="Arachchi H.M."/>
            <person name="Berlin A.M."/>
            <person name="Chapman S.B."/>
            <person name="Gainer-Dewar J."/>
            <person name="Goldberg J."/>
            <person name="Griggs A."/>
            <person name="Gujja S."/>
            <person name="Hansen M."/>
            <person name="Howarth C."/>
            <person name="Imamovic A."/>
            <person name="Ireland A."/>
            <person name="Larimer J."/>
            <person name="McCowan C."/>
            <person name="Murphy C."/>
            <person name="Pearson M."/>
            <person name="Poon T.W."/>
            <person name="Priest M."/>
            <person name="Roberts A."/>
            <person name="Saif S."/>
            <person name="Shea T."/>
            <person name="Sisk P."/>
            <person name="Sykes S."/>
            <person name="Wortman J."/>
            <person name="Nusbaum C."/>
            <person name="Birren B."/>
        </authorList>
    </citation>
    <scope>NUCLEOTIDE SEQUENCE [LARGE SCALE GENOMIC DNA]</scope>
    <source>
        <strain evidence="5 6">CBS 110553</strain>
    </source>
</reference>
<dbReference type="eggNOG" id="KOG3855">
    <property type="taxonomic scope" value="Eukaryota"/>
</dbReference>
<dbReference type="HOGENOM" id="CLU_009665_14_2_1"/>
<dbReference type="Gene3D" id="3.30.9.10">
    <property type="entry name" value="D-Amino Acid Oxidase, subunit A, domain 2"/>
    <property type="match status" value="1"/>
</dbReference>
<keyword evidence="1" id="KW-0285">Flavoprotein</keyword>
<dbReference type="Gene3D" id="3.40.30.120">
    <property type="match status" value="1"/>
</dbReference>
<dbReference type="PRINTS" id="PR00420">
    <property type="entry name" value="RNGMNOXGNASE"/>
</dbReference>
<feature type="domain" description="FAD-binding" evidence="4">
    <location>
        <begin position="16"/>
        <end position="381"/>
    </location>
</feature>
<dbReference type="Gene3D" id="3.50.50.60">
    <property type="entry name" value="FAD/NAD(P)-binding domain"/>
    <property type="match status" value="1"/>
</dbReference>
<accession>W9WKW7</accession>
<dbReference type="InterPro" id="IPR036188">
    <property type="entry name" value="FAD/NAD-bd_sf"/>
</dbReference>
<evidence type="ECO:0000256" key="3">
    <source>
        <dbReference type="ARBA" id="ARBA00023002"/>
    </source>
</evidence>
<sequence length="623" mass="68721">MEIAQVNKAARVLPSETPVLVVGGGPAGLITSLQLAKHGIRNVLVERNHDTTKWPKMDITNCRSMELLGRLGLAGKVREKGVPADYSLDCLFSTGLSEGGELIAKWDLPSPSVCQSKIQERNDGSMPRYPYQRCSQEIFEAWLREVIEAEPLIDSYWGVKFESLTELEDAVESELTDMTTGALHMIRSQYVAGCDGAGSRVRKSIGVELTGGPMPMAMFLVHFKSRDLESLHKQGQFWHIFFSNGGIIISQDEKDTWTAHLPIPLGTDVGNIDPAEAVYEVLGGSATKHKIKIDKILVQSSWRPNLCVADQYRSGKGKVFLVGDSAHQNIPFGGYGMNTGLGDAFDIGWKLAAFLNGYGGGSLLDSYEAERRPVALRNVDMSGVHTQVHLKYIDWVKRQGHTVAISNTLEGQELRRQIRAHVLANDGENQDLGIEMGYRYNRSPIVLTDKAADGGLEKEPEWNVRNYTPSTWPGARAPHVFLADGKTSIYDLFGSEYTLIDFTTNGEFAKEFTSVASHLNVPLDVVHLPNERNVRDIWERDVVLVRPDDHVAWRAGQGVVSPAELSVADILLTSTGKRASSSWLAENRGSKVHNSLPNKTFTGTIGDIKQDAGRIELLAVFQQ</sequence>
<dbReference type="GO" id="GO:0071949">
    <property type="term" value="F:FAD binding"/>
    <property type="evidence" value="ECO:0007669"/>
    <property type="project" value="InterPro"/>
</dbReference>
<dbReference type="AlphaFoldDB" id="W9WKW7"/>